<evidence type="ECO:0000313" key="3">
    <source>
        <dbReference type="EMBL" id="KAJ8306170.1"/>
    </source>
</evidence>
<keyword evidence="2" id="KW-0521">NADP</keyword>
<dbReference type="PRINTS" id="PR00080">
    <property type="entry name" value="SDRFAMILY"/>
</dbReference>
<evidence type="ECO:0000313" key="4">
    <source>
        <dbReference type="Proteomes" id="UP001217089"/>
    </source>
</evidence>
<dbReference type="EMBL" id="JARBDR010000813">
    <property type="protein sequence ID" value="KAJ8306170.1"/>
    <property type="molecule type" value="Genomic_DNA"/>
</dbReference>
<dbReference type="SUPFAM" id="SSF51735">
    <property type="entry name" value="NAD(P)-binding Rossmann-fold domains"/>
    <property type="match status" value="1"/>
</dbReference>
<dbReference type="InterPro" id="IPR051737">
    <property type="entry name" value="L-xylulose/Carbonyl_redctase"/>
</dbReference>
<accession>A0ABQ9ELV5</accession>
<comment type="similarity">
    <text evidence="1">Belongs to the short-chain dehydrogenases/reductases (SDR) family.</text>
</comment>
<evidence type="ECO:0000256" key="2">
    <source>
        <dbReference type="ARBA" id="ARBA00022857"/>
    </source>
</evidence>
<dbReference type="Gene3D" id="3.40.50.720">
    <property type="entry name" value="NAD(P)-binding Rossmann-like Domain"/>
    <property type="match status" value="1"/>
</dbReference>
<name>A0ABQ9ELV5_TEGGR</name>
<reference evidence="3 4" key="1">
    <citation type="submission" date="2022-12" db="EMBL/GenBank/DDBJ databases">
        <title>Chromosome-level genome of Tegillarca granosa.</title>
        <authorList>
            <person name="Kim J."/>
        </authorList>
    </citation>
    <scope>NUCLEOTIDE SEQUENCE [LARGE SCALE GENOMIC DNA]</scope>
    <source>
        <strain evidence="3">Teg-2019</strain>
        <tissue evidence="3">Adductor muscle</tissue>
    </source>
</reference>
<proteinExistence type="inferred from homology"/>
<gene>
    <name evidence="3" type="ORF">KUTeg_016715</name>
</gene>
<protein>
    <submittedName>
        <fullName evidence="3">Uncharacterized protein</fullName>
    </submittedName>
</protein>
<dbReference type="InterPro" id="IPR036291">
    <property type="entry name" value="NAD(P)-bd_dom_sf"/>
</dbReference>
<dbReference type="PRINTS" id="PR00081">
    <property type="entry name" value="GDHRDH"/>
</dbReference>
<keyword evidence="4" id="KW-1185">Reference proteome</keyword>
<dbReference type="PANTHER" id="PTHR44252">
    <property type="entry name" value="D-ERYTHRULOSE REDUCTASE"/>
    <property type="match status" value="1"/>
</dbReference>
<dbReference type="Pfam" id="PF13561">
    <property type="entry name" value="adh_short_C2"/>
    <property type="match status" value="1"/>
</dbReference>
<comment type="caution">
    <text evidence="3">The sequence shown here is derived from an EMBL/GenBank/DDBJ whole genome shotgun (WGS) entry which is preliminary data.</text>
</comment>
<evidence type="ECO:0000256" key="1">
    <source>
        <dbReference type="ARBA" id="ARBA00006484"/>
    </source>
</evidence>
<sequence>MARRFEDKTALATGGSRGIGKAIAERLVKEGAKVYAIGRSKENLEKLKADNPSIITIQVDISDWDKTKASVEQIGIVDLLVNNAGLGRREYFVDEKKGKFEDIVDTNFKSAFNVTQTVARGMIVSGRRGAVVNVSSVLGIKPVLPGFTSYCISKAMMDMLTKLTALELGPHGIRVNSINPTLIPTDMAKQYYEDEEFIQMFSNQHPLGKCATLEDAVNATIFLLSEDSAMITGSVLAIDGGLLQY</sequence>
<dbReference type="InterPro" id="IPR002347">
    <property type="entry name" value="SDR_fam"/>
</dbReference>
<organism evidence="3 4">
    <name type="scientific">Tegillarca granosa</name>
    <name type="common">Malaysian cockle</name>
    <name type="synonym">Anadara granosa</name>
    <dbReference type="NCBI Taxonomy" id="220873"/>
    <lineage>
        <taxon>Eukaryota</taxon>
        <taxon>Metazoa</taxon>
        <taxon>Spiralia</taxon>
        <taxon>Lophotrochozoa</taxon>
        <taxon>Mollusca</taxon>
        <taxon>Bivalvia</taxon>
        <taxon>Autobranchia</taxon>
        <taxon>Pteriomorphia</taxon>
        <taxon>Arcoida</taxon>
        <taxon>Arcoidea</taxon>
        <taxon>Arcidae</taxon>
        <taxon>Tegillarca</taxon>
    </lineage>
</organism>
<dbReference type="PANTHER" id="PTHR44252:SF3">
    <property type="entry name" value="D-ERYTHRULOSE REDUCTASE-RELATED"/>
    <property type="match status" value="1"/>
</dbReference>
<dbReference type="Proteomes" id="UP001217089">
    <property type="component" value="Unassembled WGS sequence"/>
</dbReference>